<sequence length="175" mass="19908">MIRITDVDGKHTDELKEGMTSSLYGECEILKISPKQYLAMVSNNNCMLATILTESGCFLTSAIPFTDEIIEWGVLSLNSTYVDKMIERMKHEGYKVKMISTNKMNKETILTEKQEDALVMAYKLGYYSVPRKISIDELASNLNCSKSTLSVMLREAERKLVFNYLSLGMNTFKNK</sequence>
<name>A0A8J8PFS0_9ARCH</name>
<feature type="domain" description="HTH bat-type" evidence="1">
    <location>
        <begin position="110"/>
        <end position="161"/>
    </location>
</feature>
<dbReference type="InterPro" id="IPR007050">
    <property type="entry name" value="HTH_bacterioopsin"/>
</dbReference>
<comment type="caution">
    <text evidence="2">The sequence shown here is derived from an EMBL/GenBank/DDBJ whole genome shotgun (WGS) entry which is preliminary data.</text>
</comment>
<dbReference type="AlphaFoldDB" id="A0A8J8PFS0"/>
<proteinExistence type="predicted"/>
<evidence type="ECO:0000259" key="1">
    <source>
        <dbReference type="Pfam" id="PF04967"/>
    </source>
</evidence>
<dbReference type="Pfam" id="PF04967">
    <property type="entry name" value="HTH_10"/>
    <property type="match status" value="1"/>
</dbReference>
<evidence type="ECO:0000313" key="2">
    <source>
        <dbReference type="EMBL" id="TQS84821.1"/>
    </source>
</evidence>
<organism evidence="2 3">
    <name type="scientific">Candidatus Methanomassiliicoccus intestinalis</name>
    <dbReference type="NCBI Taxonomy" id="1406512"/>
    <lineage>
        <taxon>Archaea</taxon>
        <taxon>Methanobacteriati</taxon>
        <taxon>Thermoplasmatota</taxon>
        <taxon>Thermoplasmata</taxon>
        <taxon>Methanomassiliicoccales</taxon>
        <taxon>Methanomassiliicoccaceae</taxon>
        <taxon>Methanomassiliicoccus</taxon>
    </lineage>
</organism>
<accession>A0A8J8PFS0</accession>
<dbReference type="RefSeq" id="WP_400256622.1">
    <property type="nucleotide sequence ID" value="NZ_CAYAYE010000015.1"/>
</dbReference>
<dbReference type="Proteomes" id="UP000752814">
    <property type="component" value="Unassembled WGS sequence"/>
</dbReference>
<evidence type="ECO:0000313" key="3">
    <source>
        <dbReference type="Proteomes" id="UP000752814"/>
    </source>
</evidence>
<gene>
    <name evidence="2" type="ORF">A3207_02000</name>
</gene>
<protein>
    <recommendedName>
        <fullName evidence="1">HTH bat-type domain-containing protein</fullName>
    </recommendedName>
</protein>
<reference evidence="2" key="1">
    <citation type="submission" date="2016-03" db="EMBL/GenBank/DDBJ databases">
        <authorList>
            <person name="Borrel G."/>
            <person name="Mccann A."/>
            <person name="O'Toole P.W."/>
        </authorList>
    </citation>
    <scope>NUCLEOTIDE SEQUENCE</scope>
    <source>
        <strain evidence="2">183</strain>
    </source>
</reference>
<dbReference type="EMBL" id="LVVT01000001">
    <property type="protein sequence ID" value="TQS84821.1"/>
    <property type="molecule type" value="Genomic_DNA"/>
</dbReference>
<dbReference type="PANTHER" id="PTHR34236:SF1">
    <property type="entry name" value="DIMETHYL SULFOXIDE REDUCTASE TRANSCRIPTIONAL ACTIVATOR"/>
    <property type="match status" value="1"/>
</dbReference>
<dbReference type="PANTHER" id="PTHR34236">
    <property type="entry name" value="DIMETHYL SULFOXIDE REDUCTASE TRANSCRIPTIONAL ACTIVATOR"/>
    <property type="match status" value="1"/>
</dbReference>